<dbReference type="InterPro" id="IPR013249">
    <property type="entry name" value="RNA_pol_sigma70_r4_t2"/>
</dbReference>
<evidence type="ECO:0000313" key="8">
    <source>
        <dbReference type="Proteomes" id="UP000218267"/>
    </source>
</evidence>
<dbReference type="InterPro" id="IPR013325">
    <property type="entry name" value="RNA_pol_sigma_r2"/>
</dbReference>
<name>A0A1Y1CMI7_9BACT</name>
<dbReference type="InterPro" id="IPR039425">
    <property type="entry name" value="RNA_pol_sigma-70-like"/>
</dbReference>
<evidence type="ECO:0000256" key="3">
    <source>
        <dbReference type="ARBA" id="ARBA00023082"/>
    </source>
</evidence>
<dbReference type="GO" id="GO:0006352">
    <property type="term" value="P:DNA-templated transcription initiation"/>
    <property type="evidence" value="ECO:0007669"/>
    <property type="project" value="InterPro"/>
</dbReference>
<evidence type="ECO:0000259" key="6">
    <source>
        <dbReference type="Pfam" id="PF08281"/>
    </source>
</evidence>
<keyword evidence="4" id="KW-0804">Transcription</keyword>
<proteinExistence type="inferred from homology"/>
<dbReference type="NCBIfam" id="TIGR02937">
    <property type="entry name" value="sigma70-ECF"/>
    <property type="match status" value="1"/>
</dbReference>
<reference evidence="7 8" key="1">
    <citation type="journal article" date="2018" name="Mar. Genomics">
        <title>Complete genome sequence of Marinifilaceae bacterium strain SPP2, isolated from the Antarctic marine sediment.</title>
        <authorList>
            <person name="Watanabe M."/>
            <person name="Kojima H."/>
            <person name="Fukui M."/>
        </authorList>
    </citation>
    <scope>NUCLEOTIDE SEQUENCE [LARGE SCALE GENOMIC DNA]</scope>
    <source>
        <strain evidence="7 8">SPP2</strain>
    </source>
</reference>
<dbReference type="InterPro" id="IPR036388">
    <property type="entry name" value="WH-like_DNA-bd_sf"/>
</dbReference>
<dbReference type="SUPFAM" id="SSF88946">
    <property type="entry name" value="Sigma2 domain of RNA polymerase sigma factors"/>
    <property type="match status" value="1"/>
</dbReference>
<dbReference type="InterPro" id="IPR007627">
    <property type="entry name" value="RNA_pol_sigma70_r2"/>
</dbReference>
<keyword evidence="2" id="KW-0805">Transcription regulation</keyword>
<evidence type="ECO:0000256" key="2">
    <source>
        <dbReference type="ARBA" id="ARBA00023015"/>
    </source>
</evidence>
<keyword evidence="3" id="KW-0731">Sigma factor</keyword>
<dbReference type="EMBL" id="AP018042">
    <property type="protein sequence ID" value="BAX81565.1"/>
    <property type="molecule type" value="Genomic_DNA"/>
</dbReference>
<comment type="similarity">
    <text evidence="1">Belongs to the sigma-70 factor family. ECF subfamily.</text>
</comment>
<dbReference type="Pfam" id="PF04542">
    <property type="entry name" value="Sigma70_r2"/>
    <property type="match status" value="1"/>
</dbReference>
<dbReference type="AlphaFoldDB" id="A0A1Y1CMI7"/>
<dbReference type="InterPro" id="IPR013324">
    <property type="entry name" value="RNA_pol_sigma_r3/r4-like"/>
</dbReference>
<dbReference type="KEGG" id="mbas:ALGA_3265"/>
<organism evidence="7 8">
    <name type="scientific">Labilibaculum antarcticum</name>
    <dbReference type="NCBI Taxonomy" id="1717717"/>
    <lineage>
        <taxon>Bacteria</taxon>
        <taxon>Pseudomonadati</taxon>
        <taxon>Bacteroidota</taxon>
        <taxon>Bacteroidia</taxon>
        <taxon>Marinilabiliales</taxon>
        <taxon>Marinifilaceae</taxon>
        <taxon>Labilibaculum</taxon>
    </lineage>
</organism>
<dbReference type="Proteomes" id="UP000218267">
    <property type="component" value="Chromosome"/>
</dbReference>
<evidence type="ECO:0000313" key="7">
    <source>
        <dbReference type="EMBL" id="BAX81565.1"/>
    </source>
</evidence>
<protein>
    <submittedName>
        <fullName evidence="7">RNA polymerase subunit sigma-70</fullName>
    </submittedName>
</protein>
<feature type="domain" description="RNA polymerase sigma-70 region 2" evidence="5">
    <location>
        <begin position="24"/>
        <end position="91"/>
    </location>
</feature>
<keyword evidence="8" id="KW-1185">Reference proteome</keyword>
<dbReference type="GO" id="GO:0016987">
    <property type="term" value="F:sigma factor activity"/>
    <property type="evidence" value="ECO:0007669"/>
    <property type="project" value="UniProtKB-KW"/>
</dbReference>
<evidence type="ECO:0000256" key="1">
    <source>
        <dbReference type="ARBA" id="ARBA00010641"/>
    </source>
</evidence>
<dbReference type="RefSeq" id="WP_231705988.1">
    <property type="nucleotide sequence ID" value="NZ_AP018042.1"/>
</dbReference>
<dbReference type="Pfam" id="PF08281">
    <property type="entry name" value="Sigma70_r4_2"/>
    <property type="match status" value="1"/>
</dbReference>
<evidence type="ECO:0000259" key="5">
    <source>
        <dbReference type="Pfam" id="PF04542"/>
    </source>
</evidence>
<feature type="domain" description="RNA polymerase sigma factor 70 region 4 type 2" evidence="6">
    <location>
        <begin position="117"/>
        <end position="167"/>
    </location>
</feature>
<accession>A0A1Y1CMI7</accession>
<dbReference type="InterPro" id="IPR014284">
    <property type="entry name" value="RNA_pol_sigma-70_dom"/>
</dbReference>
<dbReference type="Gene3D" id="1.10.10.10">
    <property type="entry name" value="Winged helix-like DNA-binding domain superfamily/Winged helix DNA-binding domain"/>
    <property type="match status" value="1"/>
</dbReference>
<dbReference type="Gene3D" id="1.10.1740.10">
    <property type="match status" value="1"/>
</dbReference>
<dbReference type="GO" id="GO:0003677">
    <property type="term" value="F:DNA binding"/>
    <property type="evidence" value="ECO:0007669"/>
    <property type="project" value="InterPro"/>
</dbReference>
<dbReference type="PANTHER" id="PTHR43133">
    <property type="entry name" value="RNA POLYMERASE ECF-TYPE SIGMA FACTO"/>
    <property type="match status" value="1"/>
</dbReference>
<gene>
    <name evidence="7" type="ORF">ALGA_3265</name>
</gene>
<dbReference type="CDD" id="cd06171">
    <property type="entry name" value="Sigma70_r4"/>
    <property type="match status" value="1"/>
</dbReference>
<sequence>MENHQLDQIIKDCIKGKSKAQEFLYVEFASKMLGVSLRYSKDLAEAEDTLQDGFIKIFQNIKSYQFKGSFEGWMRRIIVNTALEKFRKAKKIQIVEEFADIEDDGDENYSESDISIDILLKMVQELPDRYRMVFSLYVLDGYPHNEIAEVMNISVGTSKSNLARGRAILKQKVRDYLRVKENNLRVC</sequence>
<dbReference type="PANTHER" id="PTHR43133:SF46">
    <property type="entry name" value="RNA POLYMERASE SIGMA-70 FACTOR ECF SUBFAMILY"/>
    <property type="match status" value="1"/>
</dbReference>
<reference evidence="8" key="2">
    <citation type="journal article" date="2020" name="Antonie Van Leeuwenhoek">
        <title>Labilibaculum antarcticum sp. nov., a novel facultative anaerobic, psychrotorelant bacterium isolated from marine sediment of Antarctica.</title>
        <authorList>
            <person name="Watanabe M."/>
            <person name="Kojima H."/>
            <person name="Fukui M."/>
        </authorList>
    </citation>
    <scope>NUCLEOTIDE SEQUENCE [LARGE SCALE GENOMIC DNA]</scope>
    <source>
        <strain evidence="8">SPP2</strain>
    </source>
</reference>
<evidence type="ECO:0000256" key="4">
    <source>
        <dbReference type="ARBA" id="ARBA00023163"/>
    </source>
</evidence>
<dbReference type="SUPFAM" id="SSF88659">
    <property type="entry name" value="Sigma3 and sigma4 domains of RNA polymerase sigma factors"/>
    <property type="match status" value="1"/>
</dbReference>